<feature type="DNA-binding region" description="H-T-H motif" evidence="5">
    <location>
        <begin position="32"/>
        <end position="51"/>
    </location>
</feature>
<comment type="caution">
    <text evidence="7">The sequence shown here is derived from an EMBL/GenBank/DDBJ whole genome shotgun (WGS) entry which is preliminary data.</text>
</comment>
<evidence type="ECO:0000313" key="7">
    <source>
        <dbReference type="EMBL" id="MDR7304946.1"/>
    </source>
</evidence>
<organism evidence="7 8">
    <name type="scientific">Rhodoferax saidenbachensis</name>
    <dbReference type="NCBI Taxonomy" id="1484693"/>
    <lineage>
        <taxon>Bacteria</taxon>
        <taxon>Pseudomonadati</taxon>
        <taxon>Pseudomonadota</taxon>
        <taxon>Betaproteobacteria</taxon>
        <taxon>Burkholderiales</taxon>
        <taxon>Comamonadaceae</taxon>
        <taxon>Rhodoferax</taxon>
    </lineage>
</organism>
<dbReference type="PROSITE" id="PS50977">
    <property type="entry name" value="HTH_TETR_2"/>
    <property type="match status" value="1"/>
</dbReference>
<keyword evidence="1" id="KW-0678">Repressor</keyword>
<reference evidence="7 8" key="1">
    <citation type="submission" date="2023-07" db="EMBL/GenBank/DDBJ databases">
        <title>Sorghum-associated microbial communities from plants grown in Nebraska, USA.</title>
        <authorList>
            <person name="Schachtman D."/>
        </authorList>
    </citation>
    <scope>NUCLEOTIDE SEQUENCE [LARGE SCALE GENOMIC DNA]</scope>
    <source>
        <strain evidence="7 8">BE308</strain>
    </source>
</reference>
<dbReference type="InterPro" id="IPR036271">
    <property type="entry name" value="Tet_transcr_reg_TetR-rel_C_sf"/>
</dbReference>
<evidence type="ECO:0000256" key="5">
    <source>
        <dbReference type="PROSITE-ProRule" id="PRU00335"/>
    </source>
</evidence>
<dbReference type="Gene3D" id="1.10.357.10">
    <property type="entry name" value="Tetracycline Repressor, domain 2"/>
    <property type="match status" value="1"/>
</dbReference>
<dbReference type="InterPro" id="IPR001647">
    <property type="entry name" value="HTH_TetR"/>
</dbReference>
<dbReference type="InterPro" id="IPR041673">
    <property type="entry name" value="TetR_C_23"/>
</dbReference>
<keyword evidence="4" id="KW-0804">Transcription</keyword>
<dbReference type="PRINTS" id="PR00455">
    <property type="entry name" value="HTHTETR"/>
</dbReference>
<dbReference type="Pfam" id="PF00440">
    <property type="entry name" value="TetR_N"/>
    <property type="match status" value="1"/>
</dbReference>
<dbReference type="PANTHER" id="PTHR30055">
    <property type="entry name" value="HTH-TYPE TRANSCRIPTIONAL REGULATOR RUTR"/>
    <property type="match status" value="1"/>
</dbReference>
<gene>
    <name evidence="7" type="ORF">J2X15_000212</name>
</gene>
<dbReference type="InterPro" id="IPR023772">
    <property type="entry name" value="DNA-bd_HTH_TetR-type_CS"/>
</dbReference>
<dbReference type="EMBL" id="JAVDXO010000001">
    <property type="protein sequence ID" value="MDR7304946.1"/>
    <property type="molecule type" value="Genomic_DNA"/>
</dbReference>
<keyword evidence="8" id="KW-1185">Reference proteome</keyword>
<keyword evidence="3 5" id="KW-0238">DNA-binding</keyword>
<feature type="domain" description="HTH tetR-type" evidence="6">
    <location>
        <begin position="9"/>
        <end position="69"/>
    </location>
</feature>
<keyword evidence="2" id="KW-0805">Transcription regulation</keyword>
<dbReference type="SUPFAM" id="SSF48498">
    <property type="entry name" value="Tetracyclin repressor-like, C-terminal domain"/>
    <property type="match status" value="1"/>
</dbReference>
<evidence type="ECO:0000259" key="6">
    <source>
        <dbReference type="PROSITE" id="PS50977"/>
    </source>
</evidence>
<dbReference type="InterPro" id="IPR009057">
    <property type="entry name" value="Homeodomain-like_sf"/>
</dbReference>
<evidence type="ECO:0000256" key="4">
    <source>
        <dbReference type="ARBA" id="ARBA00023163"/>
    </source>
</evidence>
<evidence type="ECO:0000256" key="2">
    <source>
        <dbReference type="ARBA" id="ARBA00023015"/>
    </source>
</evidence>
<dbReference type="InterPro" id="IPR050109">
    <property type="entry name" value="HTH-type_TetR-like_transc_reg"/>
</dbReference>
<sequence length="245" mass="27144">MRTTKAQQAQSHRLLIRTAVDLMTQHGFEGTTMKQIARAAELGDATIYKYFPSKEKLVLAYFEQAVEDALVRMRKTKGLDKFSLQERMQLLVDHLLETLLPDREFVALAHQLLNKTPLALLSGALPGKALLQAAFAEMLEAAQASGEMPPCGFQGSLSSLMADYVYAVVGFWLRDTSDGFADTTRMTDLSLGVLTLALRSGLVDRLLELGGFMLRSQLARLLQPGGGWLDLMQRARQTLQTPKMP</sequence>
<proteinExistence type="predicted"/>
<evidence type="ECO:0000256" key="1">
    <source>
        <dbReference type="ARBA" id="ARBA00022491"/>
    </source>
</evidence>
<dbReference type="Pfam" id="PF17931">
    <property type="entry name" value="TetR_C_23"/>
    <property type="match status" value="1"/>
</dbReference>
<name>A0ABU1ZJ39_9BURK</name>
<dbReference type="PANTHER" id="PTHR30055:SF234">
    <property type="entry name" value="HTH-TYPE TRANSCRIPTIONAL REGULATOR BETI"/>
    <property type="match status" value="1"/>
</dbReference>
<dbReference type="RefSeq" id="WP_310338573.1">
    <property type="nucleotide sequence ID" value="NZ_JAVDXO010000001.1"/>
</dbReference>
<evidence type="ECO:0000313" key="8">
    <source>
        <dbReference type="Proteomes" id="UP001268089"/>
    </source>
</evidence>
<dbReference type="SUPFAM" id="SSF46689">
    <property type="entry name" value="Homeodomain-like"/>
    <property type="match status" value="1"/>
</dbReference>
<dbReference type="PROSITE" id="PS01081">
    <property type="entry name" value="HTH_TETR_1"/>
    <property type="match status" value="1"/>
</dbReference>
<accession>A0ABU1ZJ39</accession>
<evidence type="ECO:0000256" key="3">
    <source>
        <dbReference type="ARBA" id="ARBA00023125"/>
    </source>
</evidence>
<dbReference type="Proteomes" id="UP001268089">
    <property type="component" value="Unassembled WGS sequence"/>
</dbReference>
<protein>
    <submittedName>
        <fullName evidence="7">AcrR family transcriptional regulator</fullName>
    </submittedName>
</protein>